<feature type="transmembrane region" description="Helical" evidence="2">
    <location>
        <begin position="142"/>
        <end position="160"/>
    </location>
</feature>
<evidence type="ECO:0000313" key="3">
    <source>
        <dbReference type="EMBL" id="MEC3886587.1"/>
    </source>
</evidence>
<feature type="region of interest" description="Disordered" evidence="1">
    <location>
        <begin position="111"/>
        <end position="134"/>
    </location>
</feature>
<reference evidence="3" key="1">
    <citation type="submission" date="2021-10" db="EMBL/GenBank/DDBJ databases">
        <authorList>
            <person name="Hussein R."/>
            <person name="Harrison J."/>
            <person name="Studholme D.J."/>
            <person name="Vicente J."/>
            <person name="Grant M."/>
        </authorList>
    </citation>
    <scope>NUCLEOTIDE SEQUENCE</scope>
    <source>
        <strain evidence="3">NCPPB 2970</strain>
    </source>
</reference>
<dbReference type="RefSeq" id="WP_228424086.1">
    <property type="nucleotide sequence ID" value="NZ_JAJFNJ020000003.1"/>
</dbReference>
<evidence type="ECO:0000256" key="1">
    <source>
        <dbReference type="SAM" id="MobiDB-lite"/>
    </source>
</evidence>
<organism evidence="3 4">
    <name type="scientific">Xanthomonas campestris pv. papavericola</name>
    <dbReference type="NCBI Taxonomy" id="487881"/>
    <lineage>
        <taxon>Bacteria</taxon>
        <taxon>Pseudomonadati</taxon>
        <taxon>Pseudomonadota</taxon>
        <taxon>Gammaproteobacteria</taxon>
        <taxon>Lysobacterales</taxon>
        <taxon>Lysobacteraceae</taxon>
        <taxon>Xanthomonas</taxon>
    </lineage>
</organism>
<protein>
    <submittedName>
        <fullName evidence="3">Uncharacterized protein</fullName>
    </submittedName>
</protein>
<keyword evidence="2" id="KW-1133">Transmembrane helix</keyword>
<accession>A0AAJ2WZY8</accession>
<gene>
    <name evidence="3" type="ORF">LLE72_002130</name>
</gene>
<name>A0AAJ2WZY8_XANCA</name>
<dbReference type="AlphaFoldDB" id="A0AAJ2WZY8"/>
<comment type="caution">
    <text evidence="3">The sequence shown here is derived from an EMBL/GenBank/DDBJ whole genome shotgun (WGS) entry which is preliminary data.</text>
</comment>
<proteinExistence type="predicted"/>
<keyword evidence="2" id="KW-0812">Transmembrane</keyword>
<keyword evidence="2" id="KW-0472">Membrane</keyword>
<evidence type="ECO:0000256" key="2">
    <source>
        <dbReference type="SAM" id="Phobius"/>
    </source>
</evidence>
<dbReference type="EMBL" id="JAJFNJ020000003">
    <property type="protein sequence ID" value="MEC3886587.1"/>
    <property type="molecule type" value="Genomic_DNA"/>
</dbReference>
<reference evidence="3" key="2">
    <citation type="submission" date="2024-01" db="EMBL/GenBank/DDBJ databases">
        <title>Long-read genome sequencing of X. campestris pv. papavericola.</title>
        <authorList>
            <person name="Hussain R.M.F."/>
            <person name="Greer S."/>
            <person name="Harrison J."/>
            <person name="Grant M."/>
            <person name="Vicente J."/>
            <person name="Studholme D.J."/>
        </authorList>
    </citation>
    <scope>NUCLEOTIDE SEQUENCE</scope>
    <source>
        <strain evidence="3">NCPPB 2970</strain>
    </source>
</reference>
<dbReference type="Proteomes" id="UP001297361">
    <property type="component" value="Unassembled WGS sequence"/>
</dbReference>
<sequence length="169" mass="18735">MGMIHILNSKPELARQVAERSKRYLRLVRTLLERVSPARCRLQRLATSVEPAIPWHGISTGSALQIRMVASRDPAAIEQTKPAWRVLAYNALVRPGRSVLTAIAAEFAHAQHSTRMPRTSGTTDRRPAHAGRQRTKEHMNNFWKAFALLALCAPVVGVAAPKQFALADT</sequence>
<feature type="compositionally biased region" description="Polar residues" evidence="1">
    <location>
        <begin position="111"/>
        <end position="122"/>
    </location>
</feature>
<evidence type="ECO:0000313" key="4">
    <source>
        <dbReference type="Proteomes" id="UP001297361"/>
    </source>
</evidence>